<name>A0A8S5URF9_9CAUD</name>
<dbReference type="PROSITE" id="PS50943">
    <property type="entry name" value="HTH_CROC1"/>
    <property type="match status" value="1"/>
</dbReference>
<dbReference type="Gene3D" id="1.10.260.40">
    <property type="entry name" value="lambda repressor-like DNA-binding domains"/>
    <property type="match status" value="1"/>
</dbReference>
<evidence type="ECO:0000259" key="1">
    <source>
        <dbReference type="PROSITE" id="PS50943"/>
    </source>
</evidence>
<organism evidence="2">
    <name type="scientific">Siphoviridae sp. cthae16</name>
    <dbReference type="NCBI Taxonomy" id="2825617"/>
    <lineage>
        <taxon>Viruses</taxon>
        <taxon>Duplodnaviria</taxon>
        <taxon>Heunggongvirae</taxon>
        <taxon>Uroviricota</taxon>
        <taxon>Caudoviricetes</taxon>
    </lineage>
</organism>
<proteinExistence type="predicted"/>
<dbReference type="EMBL" id="BK016126">
    <property type="protein sequence ID" value="DAF97080.1"/>
    <property type="molecule type" value="Genomic_DNA"/>
</dbReference>
<reference evidence="2" key="1">
    <citation type="journal article" date="2021" name="Proc. Natl. Acad. Sci. U.S.A.">
        <title>A Catalog of Tens of Thousands of Viruses from Human Metagenomes Reveals Hidden Associations with Chronic Diseases.</title>
        <authorList>
            <person name="Tisza M.J."/>
            <person name="Buck C.B."/>
        </authorList>
    </citation>
    <scope>NUCLEOTIDE SEQUENCE</scope>
    <source>
        <strain evidence="2">Cthae16</strain>
    </source>
</reference>
<feature type="domain" description="HTH cro/C1-type" evidence="1">
    <location>
        <begin position="5"/>
        <end position="61"/>
    </location>
</feature>
<accession>A0A8S5URF9</accession>
<dbReference type="SUPFAM" id="SSF47413">
    <property type="entry name" value="lambda repressor-like DNA-binding domains"/>
    <property type="match status" value="1"/>
</dbReference>
<dbReference type="InterPro" id="IPR001387">
    <property type="entry name" value="Cro/C1-type_HTH"/>
</dbReference>
<dbReference type="InterPro" id="IPR010982">
    <property type="entry name" value="Lambda_DNA-bd_dom_sf"/>
</dbReference>
<dbReference type="GO" id="GO:0003677">
    <property type="term" value="F:DNA binding"/>
    <property type="evidence" value="ECO:0007669"/>
    <property type="project" value="InterPro"/>
</dbReference>
<dbReference type="SMART" id="SM00530">
    <property type="entry name" value="HTH_XRE"/>
    <property type="match status" value="1"/>
</dbReference>
<protein>
    <submittedName>
        <fullName evidence="2">Helix-turn-helix domain protein</fullName>
    </submittedName>
</protein>
<evidence type="ECO:0000313" key="2">
    <source>
        <dbReference type="EMBL" id="DAF97080.1"/>
    </source>
</evidence>
<sequence length="74" mass="8597">MREWLKKARLNKALTMKQLANKLCISESYYCAIEKGVRQRDMDLSLAEKLSQVLDISLKDILLAESKQREILVD</sequence>
<dbReference type="CDD" id="cd00093">
    <property type="entry name" value="HTH_XRE"/>
    <property type="match status" value="1"/>
</dbReference>
<dbReference type="Pfam" id="PF01381">
    <property type="entry name" value="HTH_3"/>
    <property type="match status" value="1"/>
</dbReference>